<keyword evidence="9" id="KW-1185">Reference proteome</keyword>
<dbReference type="GO" id="GO:0005283">
    <property type="term" value="F:amino acid:sodium symporter activity"/>
    <property type="evidence" value="ECO:0007669"/>
    <property type="project" value="TreeGrafter"/>
</dbReference>
<name>A0A183ICK5_9BILA</name>
<reference evidence="8 9" key="2">
    <citation type="submission" date="2018-11" db="EMBL/GenBank/DDBJ databases">
        <authorList>
            <consortium name="Pathogen Informatics"/>
        </authorList>
    </citation>
    <scope>NUCLEOTIDE SEQUENCE [LARGE SCALE GENOMIC DNA]</scope>
</reference>
<feature type="transmembrane region" description="Helical" evidence="7">
    <location>
        <begin position="49"/>
        <end position="66"/>
    </location>
</feature>
<keyword evidence="5 7" id="KW-1133">Transmembrane helix</keyword>
<evidence type="ECO:0000256" key="1">
    <source>
        <dbReference type="ARBA" id="ARBA00004141"/>
    </source>
</evidence>
<reference evidence="10" key="1">
    <citation type="submission" date="2016-06" db="UniProtKB">
        <authorList>
            <consortium name="WormBaseParasite"/>
        </authorList>
    </citation>
    <scope>IDENTIFICATION</scope>
</reference>
<evidence type="ECO:0000313" key="10">
    <source>
        <dbReference type="WBParaSite" id="SBAD_0000140801-mRNA-1"/>
    </source>
</evidence>
<sequence length="162" mass="18036">MTSTFIIEEWRDLWVHKSDFLIICFAYVFSFSDFVNLPKMVAENGGGAFAIAYLVSTFVCCLPLVVTELTVGQYCTKAPPQAMKNMCPLFADLVRFAHAACSAQTLPRSLRVVDRLEVRPPVLDPAEETSEYNYVGAVYHSGEPPLTFKANADRIEVMNVTA</sequence>
<evidence type="ECO:0000256" key="6">
    <source>
        <dbReference type="ARBA" id="ARBA00023136"/>
    </source>
</evidence>
<evidence type="ECO:0000313" key="9">
    <source>
        <dbReference type="Proteomes" id="UP000270296"/>
    </source>
</evidence>
<comment type="subcellular location">
    <subcellularLocation>
        <location evidence="1">Membrane</location>
        <topology evidence="1">Multi-pass membrane protein</topology>
    </subcellularLocation>
</comment>
<dbReference type="EMBL" id="UZAM01006798">
    <property type="protein sequence ID" value="VDO94078.1"/>
    <property type="molecule type" value="Genomic_DNA"/>
</dbReference>
<dbReference type="PROSITE" id="PS50267">
    <property type="entry name" value="NA_NEUROTRAN_SYMP_3"/>
    <property type="match status" value="1"/>
</dbReference>
<evidence type="ECO:0000256" key="3">
    <source>
        <dbReference type="ARBA" id="ARBA00022692"/>
    </source>
</evidence>
<dbReference type="GO" id="GO:0005886">
    <property type="term" value="C:plasma membrane"/>
    <property type="evidence" value="ECO:0007669"/>
    <property type="project" value="TreeGrafter"/>
</dbReference>
<dbReference type="AlphaFoldDB" id="A0A183ICK5"/>
<protein>
    <submittedName>
        <fullName evidence="10">Aa_trans domain-containing protein</fullName>
    </submittedName>
</protein>
<dbReference type="Proteomes" id="UP000270296">
    <property type="component" value="Unassembled WGS sequence"/>
</dbReference>
<feature type="transmembrane region" description="Helical" evidence="7">
    <location>
        <begin position="20"/>
        <end position="37"/>
    </location>
</feature>
<dbReference type="PANTHER" id="PTHR11616">
    <property type="entry name" value="SODIUM/CHLORIDE DEPENDENT TRANSPORTER"/>
    <property type="match status" value="1"/>
</dbReference>
<dbReference type="GO" id="GO:0089718">
    <property type="term" value="P:amino acid import across plasma membrane"/>
    <property type="evidence" value="ECO:0007669"/>
    <property type="project" value="TreeGrafter"/>
</dbReference>
<accession>A0A183ICK5</accession>
<keyword evidence="3 7" id="KW-0812">Transmembrane</keyword>
<evidence type="ECO:0000256" key="4">
    <source>
        <dbReference type="ARBA" id="ARBA00022847"/>
    </source>
</evidence>
<proteinExistence type="predicted"/>
<dbReference type="Pfam" id="PF00209">
    <property type="entry name" value="SNF"/>
    <property type="match status" value="1"/>
</dbReference>
<dbReference type="GO" id="GO:0015179">
    <property type="term" value="F:L-amino acid transmembrane transporter activity"/>
    <property type="evidence" value="ECO:0007669"/>
    <property type="project" value="TreeGrafter"/>
</dbReference>
<dbReference type="WBParaSite" id="SBAD_0000140801-mRNA-1">
    <property type="protein sequence ID" value="SBAD_0000140801-mRNA-1"/>
    <property type="gene ID" value="SBAD_0000140801"/>
</dbReference>
<dbReference type="InterPro" id="IPR037272">
    <property type="entry name" value="SNS_sf"/>
</dbReference>
<gene>
    <name evidence="8" type="ORF">SBAD_LOCUS1349</name>
</gene>
<evidence type="ECO:0000256" key="2">
    <source>
        <dbReference type="ARBA" id="ARBA00022448"/>
    </source>
</evidence>
<dbReference type="OrthoDB" id="5867913at2759"/>
<dbReference type="InterPro" id="IPR000175">
    <property type="entry name" value="Na/ntran_symport"/>
</dbReference>
<evidence type="ECO:0000256" key="7">
    <source>
        <dbReference type="SAM" id="Phobius"/>
    </source>
</evidence>
<organism evidence="10">
    <name type="scientific">Soboliphyme baturini</name>
    <dbReference type="NCBI Taxonomy" id="241478"/>
    <lineage>
        <taxon>Eukaryota</taxon>
        <taxon>Metazoa</taxon>
        <taxon>Ecdysozoa</taxon>
        <taxon>Nematoda</taxon>
        <taxon>Enoplea</taxon>
        <taxon>Dorylaimia</taxon>
        <taxon>Dioctophymatida</taxon>
        <taxon>Dioctophymatoidea</taxon>
        <taxon>Soboliphymatidae</taxon>
        <taxon>Soboliphyme</taxon>
    </lineage>
</organism>
<dbReference type="PANTHER" id="PTHR11616:SF295">
    <property type="entry name" value="SODIUM: NEUROTRANSMITTER SYMPORTER FAMILY"/>
    <property type="match status" value="1"/>
</dbReference>
<evidence type="ECO:0000313" key="8">
    <source>
        <dbReference type="EMBL" id="VDO94078.1"/>
    </source>
</evidence>
<keyword evidence="2" id="KW-0813">Transport</keyword>
<keyword evidence="4" id="KW-0769">Symport</keyword>
<keyword evidence="6 7" id="KW-0472">Membrane</keyword>
<evidence type="ECO:0000256" key="5">
    <source>
        <dbReference type="ARBA" id="ARBA00022989"/>
    </source>
</evidence>
<dbReference type="SUPFAM" id="SSF161070">
    <property type="entry name" value="SNF-like"/>
    <property type="match status" value="1"/>
</dbReference>